<dbReference type="Gene3D" id="3.30.160.70">
    <property type="entry name" value="Methylated DNA-protein cysteine methyltransferase domain"/>
    <property type="match status" value="1"/>
</dbReference>
<keyword evidence="7 9" id="KW-0234">DNA repair</keyword>
<dbReference type="AlphaFoldDB" id="A0A516GC34"/>
<evidence type="ECO:0000256" key="6">
    <source>
        <dbReference type="ARBA" id="ARBA00022763"/>
    </source>
</evidence>
<accession>A0A516GC34</accession>
<evidence type="ECO:0000256" key="2">
    <source>
        <dbReference type="ARBA" id="ARBA00008711"/>
    </source>
</evidence>
<dbReference type="NCBIfam" id="TIGR00589">
    <property type="entry name" value="ogt"/>
    <property type="match status" value="1"/>
</dbReference>
<dbReference type="InterPro" id="IPR036631">
    <property type="entry name" value="MGMT_N_sf"/>
</dbReference>
<keyword evidence="5 9" id="KW-0808">Transferase</keyword>
<dbReference type="OrthoDB" id="9802228at2"/>
<name>A0A516GC34_9MICO</name>
<feature type="compositionally biased region" description="Basic and acidic residues" evidence="10">
    <location>
        <begin position="7"/>
        <end position="16"/>
    </location>
</feature>
<dbReference type="InterPro" id="IPR036388">
    <property type="entry name" value="WH-like_DNA-bd_sf"/>
</dbReference>
<sequence>MNTPTDTHGKDRHDNDASLDTGLLDRLAPPTDLAGLHRLLELRAEQDNLVDVAYRTVDSPVGTLLLAATERGLVRVAFEREGLDAVLETLASDLSPRVLQTPQRLDAAARQLEEYFAGSRTAFDLPLDRALSQGFRGQVHTYLPQIAYGHTASYGEVAAAVGSPRAVRAVGSACATNPLPVVVPCHRVLRSDGSLGGYLGGPEAKTTLLALEHAA</sequence>
<keyword evidence="3 9" id="KW-0963">Cytoplasm</keyword>
<feature type="domain" description="Methylguanine DNA methyltransferase ribonuclease-like" evidence="12">
    <location>
        <begin position="53"/>
        <end position="128"/>
    </location>
</feature>
<dbReference type="PROSITE" id="PS00374">
    <property type="entry name" value="MGMT"/>
    <property type="match status" value="1"/>
</dbReference>
<comment type="function">
    <text evidence="9">Involved in the cellular defense against the biological effects of O6-methylguanine (O6-MeG) and O4-methylthymine (O4-MeT) in DNA. Repairs the methylated nucleobase in DNA by stoichiometrically transferring the methyl group to a cysteine residue in the enzyme. This is a suicide reaction: the enzyme is irreversibly inactivated.</text>
</comment>
<evidence type="ECO:0000259" key="12">
    <source>
        <dbReference type="Pfam" id="PF02870"/>
    </source>
</evidence>
<dbReference type="GO" id="GO:0032259">
    <property type="term" value="P:methylation"/>
    <property type="evidence" value="ECO:0007669"/>
    <property type="project" value="UniProtKB-KW"/>
</dbReference>
<dbReference type="Pfam" id="PF02870">
    <property type="entry name" value="Methyltransf_1N"/>
    <property type="match status" value="1"/>
</dbReference>
<comment type="subcellular location">
    <subcellularLocation>
        <location evidence="9">Cytoplasm</location>
    </subcellularLocation>
</comment>
<reference evidence="13 14" key="1">
    <citation type="submission" date="2019-07" db="EMBL/GenBank/DDBJ databases">
        <title>complete genome sequencing of Ornithinimicrobium sp. H23M54.</title>
        <authorList>
            <person name="Bae J.-W."/>
            <person name="Lee S.-Y."/>
        </authorList>
    </citation>
    <scope>NUCLEOTIDE SEQUENCE [LARGE SCALE GENOMIC DNA]</scope>
    <source>
        <strain evidence="13 14">H23M54</strain>
    </source>
</reference>
<comment type="catalytic activity">
    <reaction evidence="8 9">
        <text>a 6-O-methyl-2'-deoxyguanosine in DNA + L-cysteinyl-[protein] = S-methyl-L-cysteinyl-[protein] + a 2'-deoxyguanosine in DNA</text>
        <dbReference type="Rhea" id="RHEA:24000"/>
        <dbReference type="Rhea" id="RHEA-COMP:10131"/>
        <dbReference type="Rhea" id="RHEA-COMP:10132"/>
        <dbReference type="Rhea" id="RHEA-COMP:11367"/>
        <dbReference type="Rhea" id="RHEA-COMP:11368"/>
        <dbReference type="ChEBI" id="CHEBI:29950"/>
        <dbReference type="ChEBI" id="CHEBI:82612"/>
        <dbReference type="ChEBI" id="CHEBI:85445"/>
        <dbReference type="ChEBI" id="CHEBI:85448"/>
        <dbReference type="EC" id="2.1.1.63"/>
    </reaction>
</comment>
<feature type="active site" description="Nucleophile; methyl group acceptor" evidence="9">
    <location>
        <position position="185"/>
    </location>
</feature>
<feature type="region of interest" description="Disordered" evidence="10">
    <location>
        <begin position="1"/>
        <end position="23"/>
    </location>
</feature>
<dbReference type="EC" id="2.1.1.63" evidence="9"/>
<evidence type="ECO:0000313" key="13">
    <source>
        <dbReference type="EMBL" id="QDO89068.1"/>
    </source>
</evidence>
<dbReference type="InterPro" id="IPR001497">
    <property type="entry name" value="MethylDNA_cys_MeTrfase_AS"/>
</dbReference>
<evidence type="ECO:0000256" key="5">
    <source>
        <dbReference type="ARBA" id="ARBA00022679"/>
    </source>
</evidence>
<keyword evidence="4 9" id="KW-0489">Methyltransferase</keyword>
<dbReference type="PANTHER" id="PTHR10815:SF5">
    <property type="entry name" value="METHYLATED-DNA--PROTEIN-CYSTEINE METHYLTRANSFERASE"/>
    <property type="match status" value="1"/>
</dbReference>
<dbReference type="GO" id="GO:0005737">
    <property type="term" value="C:cytoplasm"/>
    <property type="evidence" value="ECO:0007669"/>
    <property type="project" value="UniProtKB-SubCell"/>
</dbReference>
<protein>
    <recommendedName>
        <fullName evidence="9">Methylated-DNA--protein-cysteine methyltransferase</fullName>
        <ecNumber evidence="9">2.1.1.63</ecNumber>
    </recommendedName>
    <alternativeName>
        <fullName evidence="9">6-O-methylguanine-DNA methyltransferase</fullName>
        <shortName evidence="9">MGMT</shortName>
    </alternativeName>
    <alternativeName>
        <fullName evidence="9">O-6-methylguanine-DNA-alkyltransferase</fullName>
    </alternativeName>
</protein>
<dbReference type="EMBL" id="CP041616">
    <property type="protein sequence ID" value="QDO89068.1"/>
    <property type="molecule type" value="Genomic_DNA"/>
</dbReference>
<dbReference type="SUPFAM" id="SSF53155">
    <property type="entry name" value="Methylated DNA-protein cysteine methyltransferase domain"/>
    <property type="match status" value="1"/>
</dbReference>
<evidence type="ECO:0000256" key="10">
    <source>
        <dbReference type="SAM" id="MobiDB-lite"/>
    </source>
</evidence>
<evidence type="ECO:0000256" key="8">
    <source>
        <dbReference type="ARBA" id="ARBA00049348"/>
    </source>
</evidence>
<dbReference type="InterPro" id="IPR023546">
    <property type="entry name" value="MGMT"/>
</dbReference>
<dbReference type="InterPro" id="IPR008332">
    <property type="entry name" value="MethylG_MeTrfase_N"/>
</dbReference>
<evidence type="ECO:0000259" key="11">
    <source>
        <dbReference type="Pfam" id="PF01035"/>
    </source>
</evidence>
<dbReference type="HAMAP" id="MF_00772">
    <property type="entry name" value="OGT"/>
    <property type="match status" value="1"/>
</dbReference>
<keyword evidence="6 9" id="KW-0227">DNA damage</keyword>
<gene>
    <name evidence="13" type="ORF">FNH13_12640</name>
</gene>
<evidence type="ECO:0000256" key="1">
    <source>
        <dbReference type="ARBA" id="ARBA00001286"/>
    </source>
</evidence>
<dbReference type="SUPFAM" id="SSF46767">
    <property type="entry name" value="Methylated DNA-protein cysteine methyltransferase, C-terminal domain"/>
    <property type="match status" value="1"/>
</dbReference>
<dbReference type="PANTHER" id="PTHR10815">
    <property type="entry name" value="METHYLATED-DNA--PROTEIN-CYSTEINE METHYLTRANSFERASE"/>
    <property type="match status" value="1"/>
</dbReference>
<dbReference type="Gene3D" id="1.10.10.10">
    <property type="entry name" value="Winged helix-like DNA-binding domain superfamily/Winged helix DNA-binding domain"/>
    <property type="match status" value="1"/>
</dbReference>
<evidence type="ECO:0000256" key="7">
    <source>
        <dbReference type="ARBA" id="ARBA00023204"/>
    </source>
</evidence>
<evidence type="ECO:0000256" key="3">
    <source>
        <dbReference type="ARBA" id="ARBA00022490"/>
    </source>
</evidence>
<dbReference type="Proteomes" id="UP000315395">
    <property type="component" value="Chromosome"/>
</dbReference>
<keyword evidence="14" id="KW-1185">Reference proteome</keyword>
<dbReference type="InterPro" id="IPR036217">
    <property type="entry name" value="MethylDNA_cys_MeTrfase_DNAb"/>
</dbReference>
<evidence type="ECO:0000256" key="9">
    <source>
        <dbReference type="HAMAP-Rule" id="MF_00772"/>
    </source>
</evidence>
<proteinExistence type="inferred from homology"/>
<dbReference type="GO" id="GO:0003908">
    <property type="term" value="F:methylated-DNA-[protein]-cysteine S-methyltransferase activity"/>
    <property type="evidence" value="ECO:0007669"/>
    <property type="project" value="UniProtKB-UniRule"/>
</dbReference>
<dbReference type="Pfam" id="PF01035">
    <property type="entry name" value="DNA_binding_1"/>
    <property type="match status" value="1"/>
</dbReference>
<organism evidence="13 14">
    <name type="scientific">Ornithinimicrobium ciconiae</name>
    <dbReference type="NCBI Taxonomy" id="2594265"/>
    <lineage>
        <taxon>Bacteria</taxon>
        <taxon>Bacillati</taxon>
        <taxon>Actinomycetota</taxon>
        <taxon>Actinomycetes</taxon>
        <taxon>Micrococcales</taxon>
        <taxon>Ornithinimicrobiaceae</taxon>
        <taxon>Ornithinimicrobium</taxon>
    </lineage>
</organism>
<evidence type="ECO:0000313" key="14">
    <source>
        <dbReference type="Proteomes" id="UP000315395"/>
    </source>
</evidence>
<comment type="miscellaneous">
    <text evidence="9">This enzyme catalyzes only one turnover and therefore is not strictly catalytic. According to one definition, an enzyme is a biocatalyst that acts repeatedly and over many reaction cycles.</text>
</comment>
<dbReference type="GO" id="GO:0006307">
    <property type="term" value="P:DNA alkylation repair"/>
    <property type="evidence" value="ECO:0007669"/>
    <property type="project" value="UniProtKB-UniRule"/>
</dbReference>
<dbReference type="FunFam" id="1.10.10.10:FF:000214">
    <property type="entry name" value="Methylated-DNA--protein-cysteine methyltransferase"/>
    <property type="match status" value="1"/>
</dbReference>
<dbReference type="RefSeq" id="WP_143783745.1">
    <property type="nucleotide sequence ID" value="NZ_CP041616.1"/>
</dbReference>
<dbReference type="InterPro" id="IPR014048">
    <property type="entry name" value="MethylDNA_cys_MeTrfase_DNA-bd"/>
</dbReference>
<comment type="catalytic activity">
    <reaction evidence="1 9">
        <text>a 4-O-methyl-thymidine in DNA + L-cysteinyl-[protein] = a thymidine in DNA + S-methyl-L-cysteinyl-[protein]</text>
        <dbReference type="Rhea" id="RHEA:53428"/>
        <dbReference type="Rhea" id="RHEA-COMP:10131"/>
        <dbReference type="Rhea" id="RHEA-COMP:10132"/>
        <dbReference type="Rhea" id="RHEA-COMP:13555"/>
        <dbReference type="Rhea" id="RHEA-COMP:13556"/>
        <dbReference type="ChEBI" id="CHEBI:29950"/>
        <dbReference type="ChEBI" id="CHEBI:82612"/>
        <dbReference type="ChEBI" id="CHEBI:137386"/>
        <dbReference type="ChEBI" id="CHEBI:137387"/>
        <dbReference type="EC" id="2.1.1.63"/>
    </reaction>
</comment>
<evidence type="ECO:0000256" key="4">
    <source>
        <dbReference type="ARBA" id="ARBA00022603"/>
    </source>
</evidence>
<dbReference type="KEGG" id="orz:FNH13_12640"/>
<comment type="similarity">
    <text evidence="2 9">Belongs to the MGMT family.</text>
</comment>
<dbReference type="CDD" id="cd06445">
    <property type="entry name" value="ATase"/>
    <property type="match status" value="1"/>
</dbReference>
<feature type="domain" description="Methylated-DNA-[protein]-cysteine S-methyltransferase DNA binding" evidence="11">
    <location>
        <begin position="135"/>
        <end position="213"/>
    </location>
</feature>